<evidence type="ECO:0000256" key="2">
    <source>
        <dbReference type="SAM" id="MobiDB-lite"/>
    </source>
</evidence>
<dbReference type="Proteomes" id="UP001217089">
    <property type="component" value="Unassembled WGS sequence"/>
</dbReference>
<dbReference type="PANTHER" id="PTHR36170">
    <property type="entry name" value="CENTROSOMAL PROTEIN OF 89 KDA"/>
    <property type="match status" value="1"/>
</dbReference>
<dbReference type="InterPro" id="IPR033545">
    <property type="entry name" value="CEP89"/>
</dbReference>
<feature type="region of interest" description="Disordered" evidence="2">
    <location>
        <begin position="217"/>
        <end position="314"/>
    </location>
</feature>
<evidence type="ECO:0000313" key="4">
    <source>
        <dbReference type="Proteomes" id="UP001217089"/>
    </source>
</evidence>
<evidence type="ECO:0000256" key="1">
    <source>
        <dbReference type="SAM" id="Coils"/>
    </source>
</evidence>
<organism evidence="3 4">
    <name type="scientific">Tegillarca granosa</name>
    <name type="common">Malaysian cockle</name>
    <name type="synonym">Anadara granosa</name>
    <dbReference type="NCBI Taxonomy" id="220873"/>
    <lineage>
        <taxon>Eukaryota</taxon>
        <taxon>Metazoa</taxon>
        <taxon>Spiralia</taxon>
        <taxon>Lophotrochozoa</taxon>
        <taxon>Mollusca</taxon>
        <taxon>Bivalvia</taxon>
        <taxon>Autobranchia</taxon>
        <taxon>Pteriomorphia</taxon>
        <taxon>Arcoida</taxon>
        <taxon>Arcoidea</taxon>
        <taxon>Arcidae</taxon>
        <taxon>Tegillarca</taxon>
    </lineage>
</organism>
<feature type="compositionally biased region" description="Polar residues" evidence="2">
    <location>
        <begin position="164"/>
        <end position="181"/>
    </location>
</feature>
<dbReference type="EMBL" id="JARBDR010000567">
    <property type="protein sequence ID" value="KAJ8311120.1"/>
    <property type="molecule type" value="Genomic_DNA"/>
</dbReference>
<protein>
    <submittedName>
        <fullName evidence="3">Uncharacterized protein</fullName>
    </submittedName>
</protein>
<comment type="caution">
    <text evidence="3">The sequence shown here is derived from an EMBL/GenBank/DDBJ whole genome shotgun (WGS) entry which is preliminary data.</text>
</comment>
<gene>
    <name evidence="3" type="ORF">KUTeg_011327</name>
</gene>
<feature type="region of interest" description="Disordered" evidence="2">
    <location>
        <begin position="139"/>
        <end position="187"/>
    </location>
</feature>
<dbReference type="PANTHER" id="PTHR36170:SF1">
    <property type="entry name" value="CENTROSOMAL PROTEIN OF 89 KDA"/>
    <property type="match status" value="1"/>
</dbReference>
<reference evidence="3 4" key="1">
    <citation type="submission" date="2022-12" db="EMBL/GenBank/DDBJ databases">
        <title>Chromosome-level genome of Tegillarca granosa.</title>
        <authorList>
            <person name="Kim J."/>
        </authorList>
    </citation>
    <scope>NUCLEOTIDE SEQUENCE [LARGE SCALE GENOMIC DNA]</scope>
    <source>
        <strain evidence="3">Teg-2019</strain>
        <tissue evidence="3">Adductor muscle</tissue>
    </source>
</reference>
<feature type="coiled-coil region" evidence="1">
    <location>
        <begin position="351"/>
        <end position="378"/>
    </location>
</feature>
<name>A0ABQ9F136_TEGGR</name>
<feature type="compositionally biased region" description="Basic and acidic residues" evidence="2">
    <location>
        <begin position="255"/>
        <end position="275"/>
    </location>
</feature>
<keyword evidence="1" id="KW-0175">Coiled coil</keyword>
<sequence>MTGKKGRKKKSPGNLSTVSTGVLPSVAFAAVPKTPAPSTPPAANLQCAMSTGILNSSLLGKMFSSPDMDGDPLSDPESSLYDYNMMEEAGYSSVEFGAAQRRQRISYSDRAKEPSPVVSRREHAIDEMQQGGDMYHILEPTDNQQVSDIYATPNKPGRKKQHSGSHQSLTDDGQSLQQTGQRVRDAMRAVQDMPSDSDEINETMGFQVHRRVQISADVHRSSRNELIPGDKEPSIKETSVKQVEHQTPKTPRTPTRQEKQEVNQKSNEPRQKVEEEIIQVTHRSGSNTARSIKSLPRSGSATARSTDEVQRSLEGENSLLRSKTEHLESEVHSLQQVTAALDRGDKDTAANLLLKKQLAELKEENDTLKSAVHRLSVELSAYQAKYRPLSEGQVGDILGLPDKGPIPSWLINIRYLAPLFLAYDDRIQEKDNILRKYQNDMERLRIDAEDIVTENQELHTKLEKAMTKGPVDLNEWEQLKENAKLVLEENQNLLEQIDVKDQKSHDLHQAHIREVSKLTKELVQIKSEKSDTEMEIQEIRKKYKDLKHKYDEIMLDQSDKPAAESYLNTISELKNEDSGNTDFT</sequence>
<keyword evidence="4" id="KW-1185">Reference proteome</keyword>
<feature type="compositionally biased region" description="Basic and acidic residues" evidence="2">
    <location>
        <begin position="217"/>
        <end position="247"/>
    </location>
</feature>
<accession>A0ABQ9F136</accession>
<feature type="compositionally biased region" description="Polar residues" evidence="2">
    <location>
        <begin position="281"/>
        <end position="304"/>
    </location>
</feature>
<proteinExistence type="predicted"/>
<evidence type="ECO:0000313" key="3">
    <source>
        <dbReference type="EMBL" id="KAJ8311120.1"/>
    </source>
</evidence>
<feature type="coiled-coil region" evidence="1">
    <location>
        <begin position="427"/>
        <end position="556"/>
    </location>
</feature>
<feature type="compositionally biased region" description="Basic and acidic residues" evidence="2">
    <location>
        <begin position="305"/>
        <end position="314"/>
    </location>
</feature>